<dbReference type="InParanoid" id="J7S6F3"/>
<feature type="transmembrane region" description="Helical" evidence="10">
    <location>
        <begin position="425"/>
        <end position="442"/>
    </location>
</feature>
<reference evidence="12 13" key="1">
    <citation type="journal article" date="2012" name="Appl. Environ. Microbiol.">
        <title>Short-read sequencing for genomic analysis of the brown rot fungus Fibroporia radiculosa.</title>
        <authorList>
            <person name="Tang J.D."/>
            <person name="Perkins A.D."/>
            <person name="Sonstegard T.S."/>
            <person name="Schroeder S.G."/>
            <person name="Burgess S.C."/>
            <person name="Diehl S.V."/>
        </authorList>
    </citation>
    <scope>NUCLEOTIDE SEQUENCE [LARGE SCALE GENOMIC DNA]</scope>
    <source>
        <strain evidence="12 13">TFFH 294</strain>
    </source>
</reference>
<feature type="transmembrane region" description="Helical" evidence="10">
    <location>
        <begin position="137"/>
        <end position="158"/>
    </location>
</feature>
<dbReference type="Proteomes" id="UP000006352">
    <property type="component" value="Unassembled WGS sequence"/>
</dbReference>
<feature type="transmembrane region" description="Helical" evidence="10">
    <location>
        <begin position="85"/>
        <end position="105"/>
    </location>
</feature>
<dbReference type="PROSITE" id="PS00217">
    <property type="entry name" value="SUGAR_TRANSPORT_2"/>
    <property type="match status" value="1"/>
</dbReference>
<keyword evidence="4 10" id="KW-0812">Transmembrane</keyword>
<evidence type="ECO:0000256" key="7">
    <source>
        <dbReference type="ARBA" id="ARBA00023180"/>
    </source>
</evidence>
<comment type="similarity">
    <text evidence="2 9">Belongs to the major facilitator superfamily. Sugar transporter (TC 2.A.1.1) family.</text>
</comment>
<dbReference type="InterPro" id="IPR050360">
    <property type="entry name" value="MFS_Sugar_Transporters"/>
</dbReference>
<evidence type="ECO:0000259" key="11">
    <source>
        <dbReference type="PROSITE" id="PS50850"/>
    </source>
</evidence>
<dbReference type="GO" id="GO:0005351">
    <property type="term" value="F:carbohydrate:proton symporter activity"/>
    <property type="evidence" value="ECO:0007669"/>
    <property type="project" value="TreeGrafter"/>
</dbReference>
<dbReference type="GO" id="GO:0010255">
    <property type="term" value="P:glucose mediated signaling pathway"/>
    <property type="evidence" value="ECO:0007669"/>
    <property type="project" value="UniProtKB-ARBA"/>
</dbReference>
<dbReference type="RefSeq" id="XP_012177100.1">
    <property type="nucleotide sequence ID" value="XM_012321710.1"/>
</dbReference>
<evidence type="ECO:0000313" key="12">
    <source>
        <dbReference type="EMBL" id="CCM07079.1"/>
    </source>
</evidence>
<gene>
    <name evidence="12" type="ORF">FIBRA_09403</name>
</gene>
<evidence type="ECO:0000256" key="2">
    <source>
        <dbReference type="ARBA" id="ARBA00010992"/>
    </source>
</evidence>
<dbReference type="InterPro" id="IPR005829">
    <property type="entry name" value="Sugar_transporter_CS"/>
</dbReference>
<keyword evidence="13" id="KW-1185">Reference proteome</keyword>
<dbReference type="FunFam" id="1.20.1250.20:FF:000115">
    <property type="entry name" value="High-affinity glucose transporter"/>
    <property type="match status" value="1"/>
</dbReference>
<organism evidence="12 13">
    <name type="scientific">Fibroporia radiculosa</name>
    <dbReference type="NCBI Taxonomy" id="599839"/>
    <lineage>
        <taxon>Eukaryota</taxon>
        <taxon>Fungi</taxon>
        <taxon>Dikarya</taxon>
        <taxon>Basidiomycota</taxon>
        <taxon>Agaricomycotina</taxon>
        <taxon>Agaricomycetes</taxon>
        <taxon>Polyporales</taxon>
        <taxon>Fibroporiaceae</taxon>
        <taxon>Fibroporia</taxon>
    </lineage>
</organism>
<dbReference type="AlphaFoldDB" id="J7S6F3"/>
<dbReference type="PRINTS" id="PR00171">
    <property type="entry name" value="SUGRTRNSPORT"/>
</dbReference>
<dbReference type="InterPro" id="IPR005828">
    <property type="entry name" value="MFS_sugar_transport-like"/>
</dbReference>
<evidence type="ECO:0000256" key="1">
    <source>
        <dbReference type="ARBA" id="ARBA00004141"/>
    </source>
</evidence>
<dbReference type="InterPro" id="IPR003663">
    <property type="entry name" value="Sugar/inositol_transpt"/>
</dbReference>
<keyword evidence="7" id="KW-0325">Glycoprotein</keyword>
<accession>J7S6F3</accession>
<dbReference type="HOGENOM" id="CLU_001265_30_1_1"/>
<dbReference type="PANTHER" id="PTHR48022">
    <property type="entry name" value="PLASTIDIC GLUCOSE TRANSPORTER 4"/>
    <property type="match status" value="1"/>
</dbReference>
<dbReference type="PANTHER" id="PTHR48022:SF17">
    <property type="entry name" value="HEXOSE TRANSPORTER"/>
    <property type="match status" value="1"/>
</dbReference>
<evidence type="ECO:0000256" key="3">
    <source>
        <dbReference type="ARBA" id="ARBA00022448"/>
    </source>
</evidence>
<dbReference type="InterPro" id="IPR036259">
    <property type="entry name" value="MFS_trans_sf"/>
</dbReference>
<comment type="subcellular location">
    <subcellularLocation>
        <location evidence="1">Membrane</location>
        <topology evidence="1">Multi-pass membrane protein</topology>
    </subcellularLocation>
</comment>
<dbReference type="NCBIfam" id="TIGR00879">
    <property type="entry name" value="SP"/>
    <property type="match status" value="1"/>
</dbReference>
<evidence type="ECO:0000256" key="9">
    <source>
        <dbReference type="RuleBase" id="RU003346"/>
    </source>
</evidence>
<dbReference type="GeneID" id="24101979"/>
<feature type="transmembrane region" description="Helical" evidence="10">
    <location>
        <begin position="462"/>
        <end position="480"/>
    </location>
</feature>
<evidence type="ECO:0000256" key="5">
    <source>
        <dbReference type="ARBA" id="ARBA00022989"/>
    </source>
</evidence>
<proteinExistence type="inferred from homology"/>
<comment type="catalytic activity">
    <reaction evidence="8">
        <text>myo-inositol(out) + H(+)(out) = myo-inositol(in) + H(+)(in)</text>
        <dbReference type="Rhea" id="RHEA:60364"/>
        <dbReference type="ChEBI" id="CHEBI:15378"/>
        <dbReference type="ChEBI" id="CHEBI:17268"/>
    </reaction>
</comment>
<feature type="transmembrane region" description="Helical" evidence="10">
    <location>
        <begin position="201"/>
        <end position="223"/>
    </location>
</feature>
<keyword evidence="6 10" id="KW-0472">Membrane</keyword>
<evidence type="ECO:0000256" key="8">
    <source>
        <dbReference type="ARBA" id="ARBA00049119"/>
    </source>
</evidence>
<dbReference type="CDD" id="cd17356">
    <property type="entry name" value="MFS_HXT"/>
    <property type="match status" value="1"/>
</dbReference>
<feature type="transmembrane region" description="Helical" evidence="10">
    <location>
        <begin position="293"/>
        <end position="315"/>
    </location>
</feature>
<feature type="transmembrane region" description="Helical" evidence="10">
    <location>
        <begin position="21"/>
        <end position="39"/>
    </location>
</feature>
<feature type="transmembrane region" description="Helical" evidence="10">
    <location>
        <begin position="357"/>
        <end position="377"/>
    </location>
</feature>
<dbReference type="SUPFAM" id="SSF103473">
    <property type="entry name" value="MFS general substrate transporter"/>
    <property type="match status" value="1"/>
</dbReference>
<feature type="transmembrane region" description="Helical" evidence="10">
    <location>
        <begin position="170"/>
        <end position="189"/>
    </location>
</feature>
<evidence type="ECO:0000313" key="13">
    <source>
        <dbReference type="Proteomes" id="UP000006352"/>
    </source>
</evidence>
<protein>
    <recommendedName>
        <fullName evidence="11">Major facilitator superfamily (MFS) profile domain-containing protein</fullName>
    </recommendedName>
</protein>
<dbReference type="GO" id="GO:0005536">
    <property type="term" value="F:D-glucose binding"/>
    <property type="evidence" value="ECO:0007669"/>
    <property type="project" value="UniProtKB-ARBA"/>
</dbReference>
<feature type="transmembrane region" description="Helical" evidence="10">
    <location>
        <begin position="112"/>
        <end position="131"/>
    </location>
</feature>
<dbReference type="PROSITE" id="PS00216">
    <property type="entry name" value="SUGAR_TRANSPORT_1"/>
    <property type="match status" value="2"/>
</dbReference>
<evidence type="ECO:0000256" key="6">
    <source>
        <dbReference type="ARBA" id="ARBA00023136"/>
    </source>
</evidence>
<dbReference type="STRING" id="599839.J7S6F3"/>
<feature type="domain" description="Major facilitator superfamily (MFS) profile" evidence="11">
    <location>
        <begin position="26"/>
        <end position="484"/>
    </location>
</feature>
<dbReference type="Pfam" id="PF00083">
    <property type="entry name" value="Sugar_tr"/>
    <property type="match status" value="1"/>
</dbReference>
<dbReference type="Gene3D" id="1.20.1250.20">
    <property type="entry name" value="MFS general substrate transporter like domains"/>
    <property type="match status" value="1"/>
</dbReference>
<dbReference type="InterPro" id="IPR020846">
    <property type="entry name" value="MFS_dom"/>
</dbReference>
<evidence type="ECO:0000256" key="10">
    <source>
        <dbReference type="SAM" id="Phobius"/>
    </source>
</evidence>
<keyword evidence="3 9" id="KW-0813">Transport</keyword>
<dbReference type="PROSITE" id="PS50850">
    <property type="entry name" value="MFS"/>
    <property type="match status" value="1"/>
</dbReference>
<evidence type="ECO:0000256" key="4">
    <source>
        <dbReference type="ARBA" id="ARBA00022692"/>
    </source>
</evidence>
<dbReference type="GO" id="GO:0005886">
    <property type="term" value="C:plasma membrane"/>
    <property type="evidence" value="ECO:0007669"/>
    <property type="project" value="UniProtKB-ARBA"/>
</dbReference>
<dbReference type="EMBL" id="HE797638">
    <property type="protein sequence ID" value="CCM07079.1"/>
    <property type="molecule type" value="Genomic_DNA"/>
</dbReference>
<dbReference type="OrthoDB" id="6612291at2759"/>
<feature type="transmembrane region" description="Helical" evidence="10">
    <location>
        <begin position="389"/>
        <end position="413"/>
    </location>
</feature>
<sequence>MPGGPAAFGSGLGANAPKNKAAGIAMTAFAAFGGILFGYDTGTISGIQEMGDFLRLFGSLCTAAQNAIPDTCTDGYYLPSKRSSLIVSILSAGTFFGSLFGAPVADIIGRRYGIQLACIVFSLGIALQTGASNLATFVVGRVFAGFGVGLVSTLIPMYQSECSPKWIRGAVVAGYQWAVTIGLLLASVINNSTKNRDSHAAWRIPISVQFIWAFILFVGMIFLPESPRYLVKKGREAEAAKAMSRLTGYSPTDPELELELNDIRLGLEEEKAAGSSSYLDCFRFTDNKICLRTLSGIFIQAWQQLTGINFIFYYGTTFFKNSGISNPFLVSVATNIVNVFMTLPGMWGVERFGRRSLLLWGAAVMTICEFLVAIVGVTISVHNKAGQQALIALVCIYIAAFASTWGPIAWIVVGEIYPLNVRAKAISMSVASNWLWNWAIAYATPYLVNSGAGNANLQVKVFFIWGSTCLGAGIFTYFCIPETKGLSLEQIDLLYQHSTPLSSAAYRRELIANDVHLGDANVKVHGDDKASEEKV</sequence>
<name>J7S6F3_9APHY</name>
<keyword evidence="5 10" id="KW-1133">Transmembrane helix</keyword>
<feature type="transmembrane region" description="Helical" evidence="10">
    <location>
        <begin position="327"/>
        <end position="345"/>
    </location>
</feature>